<dbReference type="GO" id="GO:0005634">
    <property type="term" value="C:nucleus"/>
    <property type="evidence" value="ECO:0007669"/>
    <property type="project" value="UniProtKB-SubCell"/>
</dbReference>
<dbReference type="AlphaFoldDB" id="A0A6G1I774"/>
<evidence type="ECO:0000256" key="1">
    <source>
        <dbReference type="ARBA" id="ARBA00004123"/>
    </source>
</evidence>
<dbReference type="InterPro" id="IPR057942">
    <property type="entry name" value="TPR_TNPO3_IPO13_3rd"/>
</dbReference>
<keyword evidence="5" id="KW-0539">Nucleus</keyword>
<comment type="subcellular location">
    <subcellularLocation>
        <location evidence="1">Nucleus</location>
    </subcellularLocation>
</comment>
<dbReference type="OrthoDB" id="2016913at2759"/>
<accession>A0A6G1I774</accession>
<keyword evidence="7" id="KW-1185">Reference proteome</keyword>
<evidence type="ECO:0000256" key="4">
    <source>
        <dbReference type="ARBA" id="ARBA00022927"/>
    </source>
</evidence>
<protein>
    <recommendedName>
        <fullName evidence="8">ARM repeat-containing protein</fullName>
    </recommendedName>
</protein>
<dbReference type="SUPFAM" id="SSF48371">
    <property type="entry name" value="ARM repeat"/>
    <property type="match status" value="1"/>
</dbReference>
<dbReference type="PANTHER" id="PTHR12363:SF33">
    <property type="entry name" value="IMPORTIN-13"/>
    <property type="match status" value="1"/>
</dbReference>
<gene>
    <name evidence="6" type="ORF">EJ06DRAFT_503151</name>
</gene>
<keyword evidence="4" id="KW-0653">Protein transport</keyword>
<evidence type="ECO:0000256" key="3">
    <source>
        <dbReference type="ARBA" id="ARBA00022448"/>
    </source>
</evidence>
<evidence type="ECO:0000313" key="7">
    <source>
        <dbReference type="Proteomes" id="UP000799640"/>
    </source>
</evidence>
<evidence type="ECO:0000256" key="5">
    <source>
        <dbReference type="ARBA" id="ARBA00023242"/>
    </source>
</evidence>
<reference evidence="6" key="1">
    <citation type="journal article" date="2020" name="Stud. Mycol.">
        <title>101 Dothideomycetes genomes: a test case for predicting lifestyles and emergence of pathogens.</title>
        <authorList>
            <person name="Haridas S."/>
            <person name="Albert R."/>
            <person name="Binder M."/>
            <person name="Bloem J."/>
            <person name="Labutti K."/>
            <person name="Salamov A."/>
            <person name="Andreopoulos B."/>
            <person name="Baker S."/>
            <person name="Barry K."/>
            <person name="Bills G."/>
            <person name="Bluhm B."/>
            <person name="Cannon C."/>
            <person name="Castanera R."/>
            <person name="Culley D."/>
            <person name="Daum C."/>
            <person name="Ezra D."/>
            <person name="Gonzalez J."/>
            <person name="Henrissat B."/>
            <person name="Kuo A."/>
            <person name="Liang C."/>
            <person name="Lipzen A."/>
            <person name="Lutzoni F."/>
            <person name="Magnuson J."/>
            <person name="Mondo S."/>
            <person name="Nolan M."/>
            <person name="Ohm R."/>
            <person name="Pangilinan J."/>
            <person name="Park H.-J."/>
            <person name="Ramirez L."/>
            <person name="Alfaro M."/>
            <person name="Sun H."/>
            <person name="Tritt A."/>
            <person name="Yoshinaga Y."/>
            <person name="Zwiers L.-H."/>
            <person name="Turgeon B."/>
            <person name="Goodwin S."/>
            <person name="Spatafora J."/>
            <person name="Crous P."/>
            <person name="Grigoriev I."/>
        </authorList>
    </citation>
    <scope>NUCLEOTIDE SEQUENCE</scope>
    <source>
        <strain evidence="6">CBS 262.69</strain>
    </source>
</reference>
<dbReference type="GO" id="GO:0005737">
    <property type="term" value="C:cytoplasm"/>
    <property type="evidence" value="ECO:0007669"/>
    <property type="project" value="TreeGrafter"/>
</dbReference>
<evidence type="ECO:0000256" key="2">
    <source>
        <dbReference type="ARBA" id="ARBA00007991"/>
    </source>
</evidence>
<dbReference type="InterPro" id="IPR011989">
    <property type="entry name" value="ARM-like"/>
</dbReference>
<keyword evidence="3" id="KW-0813">Transport</keyword>
<dbReference type="Gene3D" id="1.25.10.10">
    <property type="entry name" value="Leucine-rich Repeat Variant"/>
    <property type="match status" value="1"/>
</dbReference>
<dbReference type="GO" id="GO:0006606">
    <property type="term" value="P:protein import into nucleus"/>
    <property type="evidence" value="ECO:0007669"/>
    <property type="project" value="TreeGrafter"/>
</dbReference>
<dbReference type="InterPro" id="IPR051345">
    <property type="entry name" value="Importin_beta-like_NTR"/>
</dbReference>
<name>A0A6G1I774_9PEZI</name>
<comment type="similarity">
    <text evidence="2">Belongs to the importin beta family.</text>
</comment>
<dbReference type="Proteomes" id="UP000799640">
    <property type="component" value="Unassembled WGS sequence"/>
</dbReference>
<dbReference type="EMBL" id="ML996688">
    <property type="protein sequence ID" value="KAF2404140.1"/>
    <property type="molecule type" value="Genomic_DNA"/>
</dbReference>
<dbReference type="PANTHER" id="PTHR12363">
    <property type="entry name" value="TRANSPORTIN 3 AND IMPORTIN 13"/>
    <property type="match status" value="1"/>
</dbReference>
<dbReference type="Pfam" id="PF24140">
    <property type="entry name" value="TPR_TNPO3_IPO13_3rd"/>
    <property type="match status" value="1"/>
</dbReference>
<dbReference type="InterPro" id="IPR016024">
    <property type="entry name" value="ARM-type_fold"/>
</dbReference>
<evidence type="ECO:0008006" key="8">
    <source>
        <dbReference type="Google" id="ProtNLM"/>
    </source>
</evidence>
<organism evidence="6 7">
    <name type="scientific">Trichodelitschia bisporula</name>
    <dbReference type="NCBI Taxonomy" id="703511"/>
    <lineage>
        <taxon>Eukaryota</taxon>
        <taxon>Fungi</taxon>
        <taxon>Dikarya</taxon>
        <taxon>Ascomycota</taxon>
        <taxon>Pezizomycotina</taxon>
        <taxon>Dothideomycetes</taxon>
        <taxon>Dothideomycetes incertae sedis</taxon>
        <taxon>Phaeotrichales</taxon>
        <taxon>Phaeotrichaceae</taxon>
        <taxon>Trichodelitschia</taxon>
    </lineage>
</organism>
<proteinExistence type="inferred from homology"/>
<evidence type="ECO:0000313" key="6">
    <source>
        <dbReference type="EMBL" id="KAF2404140.1"/>
    </source>
</evidence>
<sequence length="1000" mass="109484">MDPAMDSADYDVPDPQSYEDIEALINQFYAPPIPLPPQKVHKIDRKLHDLQRSPRGWEIAERLLLNGDPTIRFFGALTFIVKLNNDIGGLKPGEYEAIGDMLIKQMLLLASAGEKPLVLQKLCGALALYYMTDIDVGAETSVRRLICSCAAGQPVPNDSLDSFEPTEAVLPRLSTPFQLLVLNFLAMLTDEAVKRTAGYPANVIARSVSRLDANISDAALAVVWCLSPLQQPAQSAPILSAAFSGLISWVNAIQNIWPREPTRLAHFHMALESTITWCGKLDSDDPAETLTELLTNSESAFQLPHLNGLMSLLTGPWGEAHLRTLLNGEDLEDAISARLLFAFGVARAADLVLHESELSTRLLEMLHAVLHTPGYPGADEMISAEALEFWNAFVEVVTDRPDGGPWLPAAKNHIIQVIRELWAKCRQPSTEEWETWDRDAQRAFSAFRTDVKDFLENTYQLLNATQLSVVAELCTTTALEQQKWADVEASLFCFNGLEYMGSDEEDEVLRAVFGSSLFSTLAKGENVPASVCRTALNMLGEFSEFFKKTQAFLPTALDFLFVSLRYPALASQAVISISQLCSMCRHSLTSVLPNFFEQYTLFLTGPTAETSNKERVLGAIACVAQALPLDPSQDALSRILWYIEQDVARAVAAAQANDPGACQTAALAAMLCLAAVSKGFQRQDDYPIDLDRESDPSSLAYWHGGPGSALQARIMESIRSVLLLVNAAAAQSHPLELHGDILEAICVVFKSGFCEAVPGPFVLPASFVADFIDSVTLSTPRVETVLVMACAFLRSGKQHHAEAARVLVRLVAIRHEIGDIRAEAEVAHCIIDVLARYMPAYTPVLLGWSVGPAVSDAVLTFTLSCLDIPEPLPKRSAAAFWDSFLADRNPADPSAFDAALERYGGQLARGLVYQISGRALRTELDPLARPLKALTKAHRHARVWLTNALGSVATSEAELQRGMQFIAALYASNTLRTVKNVATAYWSECRGMGEYTPYSQ</sequence>